<comment type="caution">
    <text evidence="1">The sequence shown here is derived from an EMBL/GenBank/DDBJ whole genome shotgun (WGS) entry which is preliminary data.</text>
</comment>
<evidence type="ECO:0000313" key="2">
    <source>
        <dbReference type="Proteomes" id="UP001183226"/>
    </source>
</evidence>
<organism evidence="1 2">
    <name type="scientific">Streptomonospora wellingtoniae</name>
    <dbReference type="NCBI Taxonomy" id="3075544"/>
    <lineage>
        <taxon>Bacteria</taxon>
        <taxon>Bacillati</taxon>
        <taxon>Actinomycetota</taxon>
        <taxon>Actinomycetes</taxon>
        <taxon>Streptosporangiales</taxon>
        <taxon>Nocardiopsidaceae</taxon>
        <taxon>Streptomonospora</taxon>
    </lineage>
</organism>
<sequence length="89" mass="9942">MAEPPNDPRITEIARKSKNFGHLLEHEPELVLLGAQAESYVHSDPNVAMYKARLFAEVLTKRLVDILGLTPDGPNQTHRINALRGRFVG</sequence>
<name>A0ABU2KPV6_9ACTN</name>
<keyword evidence="2" id="KW-1185">Reference proteome</keyword>
<reference evidence="2" key="1">
    <citation type="submission" date="2023-07" db="EMBL/GenBank/DDBJ databases">
        <title>30 novel species of actinomycetes from the DSMZ collection.</title>
        <authorList>
            <person name="Nouioui I."/>
        </authorList>
    </citation>
    <scope>NUCLEOTIDE SEQUENCE [LARGE SCALE GENOMIC DNA]</scope>
    <source>
        <strain evidence="2">DSM 45055</strain>
    </source>
</reference>
<protein>
    <recommendedName>
        <fullName evidence="3">HEPN domain-containing protein</fullName>
    </recommendedName>
</protein>
<dbReference type="EMBL" id="JAVREK010000003">
    <property type="protein sequence ID" value="MDT0301293.1"/>
    <property type="molecule type" value="Genomic_DNA"/>
</dbReference>
<evidence type="ECO:0008006" key="3">
    <source>
        <dbReference type="Google" id="ProtNLM"/>
    </source>
</evidence>
<dbReference type="RefSeq" id="WP_311543729.1">
    <property type="nucleotide sequence ID" value="NZ_JAVREK010000003.1"/>
</dbReference>
<proteinExistence type="predicted"/>
<dbReference type="Proteomes" id="UP001183226">
    <property type="component" value="Unassembled WGS sequence"/>
</dbReference>
<evidence type="ECO:0000313" key="1">
    <source>
        <dbReference type="EMBL" id="MDT0301293.1"/>
    </source>
</evidence>
<gene>
    <name evidence="1" type="ORF">RM446_04105</name>
</gene>
<accession>A0ABU2KPV6</accession>